<accession>A0A4P1RL76</accession>
<dbReference type="PANTHER" id="PTHR46807">
    <property type="entry name" value="TRANSCRIPTION FACTOR PIF3"/>
    <property type="match status" value="1"/>
</dbReference>
<feature type="region of interest" description="Disordered" evidence="5">
    <location>
        <begin position="360"/>
        <end position="391"/>
    </location>
</feature>
<feature type="region of interest" description="Disordered" evidence="5">
    <location>
        <begin position="47"/>
        <end position="88"/>
    </location>
</feature>
<evidence type="ECO:0000256" key="5">
    <source>
        <dbReference type="SAM" id="MobiDB-lite"/>
    </source>
</evidence>
<feature type="compositionally biased region" description="Basic and acidic residues" evidence="5">
    <location>
        <begin position="478"/>
        <end position="493"/>
    </location>
</feature>
<dbReference type="FunFam" id="4.10.280.10:FF:000004">
    <property type="entry name" value="Basic helix-loop-helix transcription factor"/>
    <property type="match status" value="1"/>
</dbReference>
<comment type="subcellular location">
    <subcellularLocation>
        <location evidence="1">Nucleus</location>
    </subcellularLocation>
</comment>
<dbReference type="STRING" id="3871.A0A4P1RL76"/>
<dbReference type="EMBL" id="CM007364">
    <property type="protein sequence ID" value="OIW13031.1"/>
    <property type="molecule type" value="Genomic_DNA"/>
</dbReference>
<evidence type="ECO:0000256" key="1">
    <source>
        <dbReference type="ARBA" id="ARBA00004123"/>
    </source>
</evidence>
<dbReference type="SUPFAM" id="SSF47459">
    <property type="entry name" value="HLH, helix-loop-helix DNA-binding domain"/>
    <property type="match status" value="1"/>
</dbReference>
<keyword evidence="3" id="KW-0804">Transcription</keyword>
<name>A0A4P1RL76_LUPAN</name>
<dbReference type="OrthoDB" id="690068at2759"/>
<dbReference type="Pfam" id="PF00010">
    <property type="entry name" value="HLH"/>
    <property type="match status" value="1"/>
</dbReference>
<dbReference type="GO" id="GO:0010017">
    <property type="term" value="P:red or far-red light signaling pathway"/>
    <property type="evidence" value="ECO:0007669"/>
    <property type="project" value="UniProtKB-ARBA"/>
</dbReference>
<dbReference type="CDD" id="cd11445">
    <property type="entry name" value="bHLH_AtPIF_like"/>
    <property type="match status" value="1"/>
</dbReference>
<feature type="compositionally biased region" description="Basic and acidic residues" evidence="5">
    <location>
        <begin position="443"/>
        <end position="453"/>
    </location>
</feature>
<keyword evidence="2" id="KW-0805">Transcription regulation</keyword>
<evidence type="ECO:0000313" key="7">
    <source>
        <dbReference type="EMBL" id="OIW13031.1"/>
    </source>
</evidence>
<protein>
    <recommendedName>
        <fullName evidence="6">BHLH domain-containing protein</fullName>
    </recommendedName>
</protein>
<dbReference type="InterPro" id="IPR044273">
    <property type="entry name" value="PIF3-like"/>
</dbReference>
<dbReference type="InterPro" id="IPR047265">
    <property type="entry name" value="PIF1-like_bHLH"/>
</dbReference>
<dbReference type="PROSITE" id="PS50888">
    <property type="entry name" value="BHLH"/>
    <property type="match status" value="1"/>
</dbReference>
<dbReference type="SMART" id="SM00353">
    <property type="entry name" value="HLH"/>
    <property type="match status" value="1"/>
</dbReference>
<evidence type="ECO:0000313" key="8">
    <source>
        <dbReference type="Proteomes" id="UP000188354"/>
    </source>
</evidence>
<dbReference type="Gene3D" id="4.10.280.10">
    <property type="entry name" value="Helix-loop-helix DNA-binding domain"/>
    <property type="match status" value="1"/>
</dbReference>
<keyword evidence="4" id="KW-0539">Nucleus</keyword>
<evidence type="ECO:0000256" key="2">
    <source>
        <dbReference type="ARBA" id="ARBA00023015"/>
    </source>
</evidence>
<dbReference type="PANTHER" id="PTHR46807:SF1">
    <property type="entry name" value="TRANSCRIPTION FACTOR PIF3"/>
    <property type="match status" value="1"/>
</dbReference>
<gene>
    <name evidence="7" type="ORF">TanjilG_15480</name>
</gene>
<dbReference type="GO" id="GO:0046983">
    <property type="term" value="F:protein dimerization activity"/>
    <property type="evidence" value="ECO:0007669"/>
    <property type="project" value="InterPro"/>
</dbReference>
<proteinExistence type="predicted"/>
<dbReference type="KEGG" id="lang:109346242"/>
<organism evidence="7 8">
    <name type="scientific">Lupinus angustifolius</name>
    <name type="common">Narrow-leaved blue lupine</name>
    <dbReference type="NCBI Taxonomy" id="3871"/>
    <lineage>
        <taxon>Eukaryota</taxon>
        <taxon>Viridiplantae</taxon>
        <taxon>Streptophyta</taxon>
        <taxon>Embryophyta</taxon>
        <taxon>Tracheophyta</taxon>
        <taxon>Spermatophyta</taxon>
        <taxon>Magnoliopsida</taxon>
        <taxon>eudicotyledons</taxon>
        <taxon>Gunneridae</taxon>
        <taxon>Pentapetalae</taxon>
        <taxon>rosids</taxon>
        <taxon>fabids</taxon>
        <taxon>Fabales</taxon>
        <taxon>Fabaceae</taxon>
        <taxon>Papilionoideae</taxon>
        <taxon>50 kb inversion clade</taxon>
        <taxon>genistoids sensu lato</taxon>
        <taxon>core genistoids</taxon>
        <taxon>Genisteae</taxon>
        <taxon>Lupinus</taxon>
    </lineage>
</organism>
<reference evidence="7 8" key="1">
    <citation type="journal article" date="2017" name="Plant Biotechnol. J.">
        <title>A comprehensive draft genome sequence for lupin (Lupinus angustifolius), an emerging health food: insights into plant-microbe interactions and legume evolution.</title>
        <authorList>
            <person name="Hane J.K."/>
            <person name="Ming Y."/>
            <person name="Kamphuis L.G."/>
            <person name="Nelson M.N."/>
            <person name="Garg G."/>
            <person name="Atkins C.A."/>
            <person name="Bayer P.E."/>
            <person name="Bravo A."/>
            <person name="Bringans S."/>
            <person name="Cannon S."/>
            <person name="Edwards D."/>
            <person name="Foley R."/>
            <person name="Gao L.L."/>
            <person name="Harrison M.J."/>
            <person name="Huang W."/>
            <person name="Hurgobin B."/>
            <person name="Li S."/>
            <person name="Liu C.W."/>
            <person name="McGrath A."/>
            <person name="Morahan G."/>
            <person name="Murray J."/>
            <person name="Weller J."/>
            <person name="Jian J."/>
            <person name="Singh K.B."/>
        </authorList>
    </citation>
    <scope>NUCLEOTIDE SEQUENCE [LARGE SCALE GENOMIC DNA]</scope>
    <source>
        <strain evidence="8">cv. Tanjil</strain>
        <tissue evidence="7">Whole plant</tissue>
    </source>
</reference>
<feature type="compositionally biased region" description="Basic and acidic residues" evidence="5">
    <location>
        <begin position="360"/>
        <end position="370"/>
    </location>
</feature>
<feature type="region of interest" description="Disordered" evidence="5">
    <location>
        <begin position="304"/>
        <end position="343"/>
    </location>
</feature>
<feature type="region of interest" description="Disordered" evidence="5">
    <location>
        <begin position="405"/>
        <end position="493"/>
    </location>
</feature>
<keyword evidence="8" id="KW-1185">Reference proteome</keyword>
<feature type="domain" description="BHLH" evidence="6">
    <location>
        <begin position="478"/>
        <end position="527"/>
    </location>
</feature>
<evidence type="ECO:0000259" key="6">
    <source>
        <dbReference type="PROSITE" id="PS50888"/>
    </source>
</evidence>
<dbReference type="InterPro" id="IPR011598">
    <property type="entry name" value="bHLH_dom"/>
</dbReference>
<dbReference type="Proteomes" id="UP000188354">
    <property type="component" value="Chromosome LG04"/>
</dbReference>
<feature type="compositionally biased region" description="Polar residues" evidence="5">
    <location>
        <begin position="47"/>
        <end position="61"/>
    </location>
</feature>
<dbReference type="GO" id="GO:0003700">
    <property type="term" value="F:DNA-binding transcription factor activity"/>
    <property type="evidence" value="ECO:0007669"/>
    <property type="project" value="InterPro"/>
</dbReference>
<feature type="compositionally biased region" description="Basic and acidic residues" evidence="5">
    <location>
        <begin position="381"/>
        <end position="391"/>
    </location>
</feature>
<dbReference type="GO" id="GO:0005634">
    <property type="term" value="C:nucleus"/>
    <property type="evidence" value="ECO:0007669"/>
    <property type="project" value="UniProtKB-SubCell"/>
</dbReference>
<evidence type="ECO:0000256" key="4">
    <source>
        <dbReference type="ARBA" id="ARBA00023242"/>
    </source>
</evidence>
<dbReference type="InterPro" id="IPR036638">
    <property type="entry name" value="HLH_DNA-bd_sf"/>
</dbReference>
<sequence>MPLYELYRLSREKLDKEVSNTCAVEQSQSSLPETDFFELVWENGQISTQGQSRKSPSSGRSLPSHCVPSHSPKGRDKDEGGYAMNTRMGKGKFGDFDSGLNEIPMSVPSHEVDLSQDGDMMHWLDYTMDGSLQHDYGSDFLHELSDVTENDLPKSNNFALVDRRSNGTNQVFRDSCKSSASYVAGLEQGNVSKGSSTGDVDISGPKASINQLYLPSSHQCQTPFASVRSKVSEIIENNTNNATQNVPRGEITQIASSSSDFCSLKMQKQDPVLPSNGSTVMNFSHFARPAGISRTNLQNVGLKSDLSSGRLDSQGNKNKGAATTSGYRPELLRVDSSGDCSKEPTMHCQQVVEQSKADLKRLEPKSREQEAAVVSKQLDPVCKESSSKVDETSIQVLAENGSKKQIAVEKSKEPAVAPPSICSGNGADRVLEEPNQNLKRKSRDTEGSESHSEDAEEESVGLKKAAAGRGGTGIKRSRAAEVHNLSERRRRDRINEKMRALQELIPNCNKVDKASMLDEAIEYLKTLQLQVQMMSMGAGLYMHPMMIPAGMQHMHAPHMAPFSPMGVGMQMGMGMGYGMGMPDMNGGSSRFPMIHMPQMQGTHIPAAHVSGPTALHGMARSNPQGFGLPCQGQGLPLPISRTPVFPFSVGPFMNSPTPVQHAGGTVAGLAETGSSASCLKDPMPNVDQQVKQCNVAASQMMAKPNQCEAATIAFEQSALVQNSGHASDINDSGAVNAKNTVS</sequence>
<evidence type="ECO:0000256" key="3">
    <source>
        <dbReference type="ARBA" id="ARBA00023163"/>
    </source>
</evidence>
<dbReference type="AlphaFoldDB" id="A0A4P1RL76"/>
<feature type="compositionally biased region" description="Polar residues" evidence="5">
    <location>
        <begin position="304"/>
        <end position="326"/>
    </location>
</feature>
<dbReference type="Gramene" id="OIW13031">
    <property type="protein sequence ID" value="OIW13031"/>
    <property type="gene ID" value="TanjilG_15480"/>
</dbReference>